<keyword evidence="2" id="KW-1003">Cell membrane</keyword>
<dbReference type="AlphaFoldDB" id="A0A815BW08"/>
<dbReference type="InterPro" id="IPR036259">
    <property type="entry name" value="MFS_trans_sf"/>
</dbReference>
<proteinExistence type="predicted"/>
<dbReference type="GO" id="GO:0005886">
    <property type="term" value="C:plasma membrane"/>
    <property type="evidence" value="ECO:0007669"/>
    <property type="project" value="UniProtKB-SubCell"/>
</dbReference>
<dbReference type="Pfam" id="PF07690">
    <property type="entry name" value="MFS_1"/>
    <property type="match status" value="1"/>
</dbReference>
<evidence type="ECO:0000256" key="1">
    <source>
        <dbReference type="ARBA" id="ARBA00004651"/>
    </source>
</evidence>
<feature type="transmembrane region" description="Helical" evidence="6">
    <location>
        <begin position="382"/>
        <end position="410"/>
    </location>
</feature>
<dbReference type="GO" id="GO:0022857">
    <property type="term" value="F:transmembrane transporter activity"/>
    <property type="evidence" value="ECO:0007669"/>
    <property type="project" value="InterPro"/>
</dbReference>
<dbReference type="EMBL" id="CAJNOG010000507">
    <property type="protein sequence ID" value="CAF1275649.1"/>
    <property type="molecule type" value="Genomic_DNA"/>
</dbReference>
<feature type="transmembrane region" description="Helical" evidence="6">
    <location>
        <begin position="187"/>
        <end position="209"/>
    </location>
</feature>
<dbReference type="Gene3D" id="1.20.1250.20">
    <property type="entry name" value="MFS general substrate transporter like domains"/>
    <property type="match status" value="1"/>
</dbReference>
<evidence type="ECO:0000313" key="8">
    <source>
        <dbReference type="Proteomes" id="UP000663845"/>
    </source>
</evidence>
<dbReference type="PANTHER" id="PTHR23513:SF6">
    <property type="entry name" value="MAJOR FACILITATOR SUPERFAMILY ASSOCIATED DOMAIN-CONTAINING PROTEIN"/>
    <property type="match status" value="1"/>
</dbReference>
<sequence length="536" mass="60596">MLIKMPSISGIWSLFSVSERRNIILYIIGIMFYKFGLEAYNGSIITLATNRYDQDAFTNNKLSNTFERVGLLSGLNQASQCIGSILIAPLIKRWPTRTILSVSIFIFGIFTAILMVIDSITGGYIKPSDFKPLNKNDFSYYGKYFTDGIIPIYCLTGVTYGMVELIRRVIPRDIVGGDIEKLQRMDALVHIFYEISGTSGAFAAGLGLIPRFGNNYAFIITPIFFTIASIIWLFLNTTKFDETQSQDDTILSNDKKEKKNYIKSVFNGFASFGQSVYVGGKIVFTHRQFIWLFFGYSIALYAHRYLENGIAPQIARRYLDNSEWSQIIVGGSNFGELLGAFFVFLFTNCIRTPLPWLRIDALMLLIIWYIPYYYPPAGEVKYAWFIALSFIPISFGWAAGDVSLIAYIQSSLTHLETKHKNVSVLGSVMAFLYSSYIIMYAILNPILGKYIDYVYNSTGSVRPALFYTAAIQLTAILIIVFLSTFIPKGSFALNPILLDEDNSNNNSQQSNEINEKNINEKTNIDNNHSLETITHF</sequence>
<reference evidence="7" key="1">
    <citation type="submission" date="2021-02" db="EMBL/GenBank/DDBJ databases">
        <authorList>
            <person name="Nowell W R."/>
        </authorList>
    </citation>
    <scope>NUCLEOTIDE SEQUENCE</scope>
</reference>
<protein>
    <recommendedName>
        <fullName evidence="9">Major facilitator superfamily domain-containing protein</fullName>
    </recommendedName>
</protein>
<comment type="subcellular location">
    <subcellularLocation>
        <location evidence="1">Cell membrane</location>
        <topology evidence="1">Multi-pass membrane protein</topology>
    </subcellularLocation>
</comment>
<comment type="caution">
    <text evidence="7">The sequence shown here is derived from an EMBL/GenBank/DDBJ whole genome shotgun (WGS) entry which is preliminary data.</text>
</comment>
<evidence type="ECO:0000256" key="2">
    <source>
        <dbReference type="ARBA" id="ARBA00022475"/>
    </source>
</evidence>
<feature type="transmembrane region" description="Helical" evidence="6">
    <location>
        <begin position="463"/>
        <end position="486"/>
    </location>
</feature>
<evidence type="ECO:0000313" key="7">
    <source>
        <dbReference type="EMBL" id="CAF1275649.1"/>
    </source>
</evidence>
<feature type="transmembrane region" description="Helical" evidence="6">
    <location>
        <begin position="98"/>
        <end position="125"/>
    </location>
</feature>
<feature type="transmembrane region" description="Helical" evidence="6">
    <location>
        <begin position="289"/>
        <end position="306"/>
    </location>
</feature>
<evidence type="ECO:0000256" key="3">
    <source>
        <dbReference type="ARBA" id="ARBA00022692"/>
    </source>
</evidence>
<keyword evidence="5 6" id="KW-0472">Membrane</keyword>
<dbReference type="SUPFAM" id="SSF103473">
    <property type="entry name" value="MFS general substrate transporter"/>
    <property type="match status" value="1"/>
</dbReference>
<feature type="transmembrane region" description="Helical" evidence="6">
    <location>
        <begin position="145"/>
        <end position="166"/>
    </location>
</feature>
<evidence type="ECO:0000256" key="6">
    <source>
        <dbReference type="SAM" id="Phobius"/>
    </source>
</evidence>
<feature type="transmembrane region" description="Helical" evidence="6">
    <location>
        <begin position="215"/>
        <end position="235"/>
    </location>
</feature>
<keyword evidence="4 6" id="KW-1133">Transmembrane helix</keyword>
<dbReference type="Proteomes" id="UP000663845">
    <property type="component" value="Unassembled WGS sequence"/>
</dbReference>
<organism evidence="7 8">
    <name type="scientific">Adineta steineri</name>
    <dbReference type="NCBI Taxonomy" id="433720"/>
    <lineage>
        <taxon>Eukaryota</taxon>
        <taxon>Metazoa</taxon>
        <taxon>Spiralia</taxon>
        <taxon>Gnathifera</taxon>
        <taxon>Rotifera</taxon>
        <taxon>Eurotatoria</taxon>
        <taxon>Bdelloidea</taxon>
        <taxon>Adinetida</taxon>
        <taxon>Adinetidae</taxon>
        <taxon>Adineta</taxon>
    </lineage>
</organism>
<feature type="transmembrane region" description="Helical" evidence="6">
    <location>
        <begin position="422"/>
        <end position="443"/>
    </location>
</feature>
<feature type="transmembrane region" description="Helical" evidence="6">
    <location>
        <begin position="353"/>
        <end position="370"/>
    </location>
</feature>
<accession>A0A815BW08</accession>
<feature type="transmembrane region" description="Helical" evidence="6">
    <location>
        <begin position="326"/>
        <end position="346"/>
    </location>
</feature>
<keyword evidence="3 6" id="KW-0812">Transmembrane</keyword>
<dbReference type="InterPro" id="IPR011701">
    <property type="entry name" value="MFS"/>
</dbReference>
<dbReference type="PANTHER" id="PTHR23513">
    <property type="entry name" value="INTEGRAL MEMBRANE EFFLUX PROTEIN-RELATED"/>
    <property type="match status" value="1"/>
</dbReference>
<feature type="transmembrane region" description="Helical" evidence="6">
    <location>
        <begin position="23"/>
        <end position="49"/>
    </location>
</feature>
<evidence type="ECO:0000256" key="5">
    <source>
        <dbReference type="ARBA" id="ARBA00023136"/>
    </source>
</evidence>
<gene>
    <name evidence="7" type="ORF">JYZ213_LOCUS30943</name>
</gene>
<evidence type="ECO:0000256" key="4">
    <source>
        <dbReference type="ARBA" id="ARBA00022989"/>
    </source>
</evidence>
<name>A0A815BW08_9BILA</name>
<evidence type="ECO:0008006" key="9">
    <source>
        <dbReference type="Google" id="ProtNLM"/>
    </source>
</evidence>